<protein>
    <submittedName>
        <fullName evidence="4">SEC1 family transport protein SLY1-like</fullName>
    </submittedName>
</protein>
<gene>
    <name evidence="4" type="primary">LOC108836766</name>
</gene>
<dbReference type="GeneID" id="108836766"/>
<dbReference type="Gene3D" id="3.40.50.1910">
    <property type="match status" value="1"/>
</dbReference>
<organism evidence="3 4">
    <name type="scientific">Raphanus sativus</name>
    <name type="common">Radish</name>
    <name type="synonym">Raphanus raphanistrum var. sativus</name>
    <dbReference type="NCBI Taxonomy" id="3726"/>
    <lineage>
        <taxon>Eukaryota</taxon>
        <taxon>Viridiplantae</taxon>
        <taxon>Streptophyta</taxon>
        <taxon>Embryophyta</taxon>
        <taxon>Tracheophyta</taxon>
        <taxon>Spermatophyta</taxon>
        <taxon>Magnoliopsida</taxon>
        <taxon>eudicotyledons</taxon>
        <taxon>Gunneridae</taxon>
        <taxon>Pentapetalae</taxon>
        <taxon>rosids</taxon>
        <taxon>malvids</taxon>
        <taxon>Brassicales</taxon>
        <taxon>Brassicaceae</taxon>
        <taxon>Brassiceae</taxon>
        <taxon>Raphanus</taxon>
    </lineage>
</organism>
<dbReference type="InterPro" id="IPR043154">
    <property type="entry name" value="Sec-1-like_dom1"/>
</dbReference>
<dbReference type="KEGG" id="rsz:108836766"/>
<evidence type="ECO:0000256" key="2">
    <source>
        <dbReference type="SAM" id="MobiDB-lite"/>
    </source>
</evidence>
<dbReference type="InterPro" id="IPR027482">
    <property type="entry name" value="Sec1-like_dom2"/>
</dbReference>
<accession>A0A6J0LZZ2</accession>
<dbReference type="GO" id="GO:0016192">
    <property type="term" value="P:vesicle-mediated transport"/>
    <property type="evidence" value="ECO:0007669"/>
    <property type="project" value="InterPro"/>
</dbReference>
<dbReference type="Pfam" id="PF00995">
    <property type="entry name" value="Sec1"/>
    <property type="match status" value="1"/>
</dbReference>
<evidence type="ECO:0000313" key="4">
    <source>
        <dbReference type="RefSeq" id="XP_018465374.2"/>
    </source>
</evidence>
<dbReference type="PIRSF" id="PIRSF005715">
    <property type="entry name" value="VPS45_Sec1"/>
    <property type="match status" value="1"/>
</dbReference>
<comment type="similarity">
    <text evidence="1">Belongs to the STXBP/unc-18/SEC1 family.</text>
</comment>
<feature type="region of interest" description="Disordered" evidence="2">
    <location>
        <begin position="502"/>
        <end position="523"/>
    </location>
</feature>
<dbReference type="OrthoDB" id="10251230at2759"/>
<reference evidence="4" key="2">
    <citation type="submission" date="2025-08" db="UniProtKB">
        <authorList>
            <consortium name="RefSeq"/>
        </authorList>
    </citation>
    <scope>IDENTIFICATION</scope>
    <source>
        <tissue evidence="4">Leaf</tissue>
    </source>
</reference>
<evidence type="ECO:0000313" key="3">
    <source>
        <dbReference type="Proteomes" id="UP000504610"/>
    </source>
</evidence>
<dbReference type="InterPro" id="IPR043127">
    <property type="entry name" value="Sec-1-like_dom3a"/>
</dbReference>
<evidence type="ECO:0000256" key="1">
    <source>
        <dbReference type="ARBA" id="ARBA00009884"/>
    </source>
</evidence>
<keyword evidence="3" id="KW-1185">Reference proteome</keyword>
<dbReference type="InterPro" id="IPR036045">
    <property type="entry name" value="Sec1-like_sf"/>
</dbReference>
<proteinExistence type="inferred from homology"/>
<dbReference type="SUPFAM" id="SSF56815">
    <property type="entry name" value="Sec1/munc18-like (SM) proteins"/>
    <property type="match status" value="1"/>
</dbReference>
<reference evidence="3" key="1">
    <citation type="journal article" date="2019" name="Database">
        <title>The radish genome database (RadishGD): an integrated information resource for radish genomics.</title>
        <authorList>
            <person name="Yu H.J."/>
            <person name="Baek S."/>
            <person name="Lee Y.J."/>
            <person name="Cho A."/>
            <person name="Mun J.H."/>
        </authorList>
    </citation>
    <scope>NUCLEOTIDE SEQUENCE [LARGE SCALE GENOMIC DNA]</scope>
    <source>
        <strain evidence="3">cv. WK10039</strain>
    </source>
</reference>
<dbReference type="RefSeq" id="XP_018465374.2">
    <property type="nucleotide sequence ID" value="XM_018609872.2"/>
</dbReference>
<dbReference type="Gene3D" id="1.25.40.60">
    <property type="match status" value="1"/>
</dbReference>
<name>A0A6J0LZZ2_RAPSA</name>
<dbReference type="PANTHER" id="PTHR11679">
    <property type="entry name" value="VESICLE PROTEIN SORTING-ASSOCIATED"/>
    <property type="match status" value="1"/>
</dbReference>
<dbReference type="Gene3D" id="3.40.50.2060">
    <property type="match status" value="1"/>
</dbReference>
<dbReference type="Proteomes" id="UP000504610">
    <property type="component" value="Chromosome 8"/>
</dbReference>
<sequence length="590" mass="65300">MALNLRHKQSECIIQMLNLNQPLNANETQTLYKMLIYDDFCKKIIDPLMSVKDLLKHGVTLNSPIDKKLLTNKTKRDDVPDVAVYFVQPTESNINKIVADASTSPCVHFHLNFSSSIPRTLLHRLASQTLSSGSTGRIAKVHDQYLEFVSLEDNLFSLSQPFVYLQLNDPSEGEREEVIEKVANGLFCVLATLGVVPVIKCPRGGPAETVAVSLDKKLRDHTNLFNEGGSGFTQRPLLCVFDRNFELSVGIQHDFRYKPLVHDVLGSKLVGSSDPFMSENGSLEFPQVAEEIETQLNMYKKDVEEIKMRTGGDETDLIGNTKHLMNAVDSLPEMTARKEVIEKHTNIATMLLGEIKERSLDVFTEEEHVMMKGGGSIDMSELLAVLNEKGTKMDKLRFAIVYLLSLKTINQDEVEAVEAALHEAEVDTTAFQYVKKIKSFNLSLTGSADSASSSNIVDWAEKLYGQSISAVTAGVKNLLPSDQQLAVARTVEALAKGQPNQETDSYLMLDPGASKTGSSGSSHVKGPFREAIVFMVGGGNYIEYNSLQERSQRQEVVKNVIYGATEILTGSEFVQQLALLGQKMGLRETR</sequence>
<dbReference type="InterPro" id="IPR001619">
    <property type="entry name" value="Sec1-like"/>
</dbReference>
<dbReference type="AlphaFoldDB" id="A0A6J0LZZ2"/>
<dbReference type="Gene3D" id="3.90.830.10">
    <property type="entry name" value="Syntaxin Binding Protein 1, Chain A, domain 2"/>
    <property type="match status" value="1"/>
</dbReference>